<keyword evidence="1" id="KW-1133">Transmembrane helix</keyword>
<sequence length="84" mass="9788">MELQINGMMIFNFVVSIAVFFIGIWFKRLDADFAKLSEEIKQIKDHYQTKEMAQHINHGVSAQLDRIFDKLDSIEGKLDKKADK</sequence>
<feature type="transmembrane region" description="Helical" evidence="1">
    <location>
        <begin position="6"/>
        <end position="26"/>
    </location>
</feature>
<dbReference type="EMBL" id="UGSS01000002">
    <property type="protein sequence ID" value="SUB32799.1"/>
    <property type="molecule type" value="Genomic_DNA"/>
</dbReference>
<proteinExistence type="predicted"/>
<keyword evidence="1" id="KW-0812">Transmembrane</keyword>
<evidence type="ECO:0000313" key="2">
    <source>
        <dbReference type="EMBL" id="SUB32799.1"/>
    </source>
</evidence>
<evidence type="ECO:0000256" key="1">
    <source>
        <dbReference type="SAM" id="Phobius"/>
    </source>
</evidence>
<evidence type="ECO:0000313" key="3">
    <source>
        <dbReference type="Proteomes" id="UP000254280"/>
    </source>
</evidence>
<dbReference type="AlphaFoldDB" id="A0A379B3C7"/>
<name>A0A379B3C7_9PAST</name>
<gene>
    <name evidence="2" type="ORF">NCTC10699_00384</name>
</gene>
<organism evidence="2 3">
    <name type="scientific">[Pasteurella] mairii</name>
    <dbReference type="NCBI Taxonomy" id="757"/>
    <lineage>
        <taxon>Bacteria</taxon>
        <taxon>Pseudomonadati</taxon>
        <taxon>Pseudomonadota</taxon>
        <taxon>Gammaproteobacteria</taxon>
        <taxon>Pasteurellales</taxon>
        <taxon>Pasteurellaceae</taxon>
    </lineage>
</organism>
<dbReference type="OrthoDB" id="5679238at2"/>
<protein>
    <submittedName>
        <fullName evidence="2">Uncharacterized protein</fullName>
    </submittedName>
</protein>
<accession>A0A379B3C7</accession>
<keyword evidence="1" id="KW-0472">Membrane</keyword>
<reference evidence="2 3" key="1">
    <citation type="submission" date="2018-06" db="EMBL/GenBank/DDBJ databases">
        <authorList>
            <consortium name="Pathogen Informatics"/>
            <person name="Doyle S."/>
        </authorList>
    </citation>
    <scope>NUCLEOTIDE SEQUENCE [LARGE SCALE GENOMIC DNA]</scope>
    <source>
        <strain evidence="2 3">NCTC10699</strain>
    </source>
</reference>
<dbReference type="Proteomes" id="UP000254280">
    <property type="component" value="Unassembled WGS sequence"/>
</dbReference>
<keyword evidence="3" id="KW-1185">Reference proteome</keyword>